<feature type="signal peptide" evidence="4">
    <location>
        <begin position="1"/>
        <end position="20"/>
    </location>
</feature>
<dbReference type="InterPro" id="IPR008983">
    <property type="entry name" value="Tumour_necrosis_fac-like_dom"/>
</dbReference>
<protein>
    <submittedName>
        <fullName evidence="7">Uncharacterized protein</fullName>
    </submittedName>
</protein>
<dbReference type="Pfam" id="PF00386">
    <property type="entry name" value="C1q"/>
    <property type="match status" value="1"/>
</dbReference>
<dbReference type="PANTHER" id="PTHR22923">
    <property type="entry name" value="CEREBELLIN-RELATED"/>
    <property type="match status" value="1"/>
</dbReference>
<evidence type="ECO:0000313" key="8">
    <source>
        <dbReference type="Proteomes" id="UP001374579"/>
    </source>
</evidence>
<evidence type="ECO:0000256" key="1">
    <source>
        <dbReference type="ARBA" id="ARBA00004613"/>
    </source>
</evidence>
<evidence type="ECO:0000259" key="5">
    <source>
        <dbReference type="PROSITE" id="PS50835"/>
    </source>
</evidence>
<dbReference type="GO" id="GO:0005576">
    <property type="term" value="C:extracellular region"/>
    <property type="evidence" value="ECO:0007669"/>
    <property type="project" value="UniProtKB-SubCell"/>
</dbReference>
<dbReference type="PROSITE" id="PS50835">
    <property type="entry name" value="IG_LIKE"/>
    <property type="match status" value="1"/>
</dbReference>
<dbReference type="InterPro" id="IPR007110">
    <property type="entry name" value="Ig-like_dom"/>
</dbReference>
<dbReference type="InterPro" id="IPR013783">
    <property type="entry name" value="Ig-like_fold"/>
</dbReference>
<dbReference type="SUPFAM" id="SSF48726">
    <property type="entry name" value="Immunoglobulin"/>
    <property type="match status" value="1"/>
</dbReference>
<comment type="subcellular location">
    <subcellularLocation>
        <location evidence="1">Secreted</location>
    </subcellularLocation>
</comment>
<dbReference type="InterPro" id="IPR001073">
    <property type="entry name" value="C1q_dom"/>
</dbReference>
<dbReference type="Gene3D" id="2.60.120.40">
    <property type="match status" value="1"/>
</dbReference>
<dbReference type="Proteomes" id="UP001374579">
    <property type="component" value="Unassembled WGS sequence"/>
</dbReference>
<dbReference type="PRINTS" id="PR00007">
    <property type="entry name" value="COMPLEMNTC1Q"/>
</dbReference>
<dbReference type="InterPro" id="IPR036179">
    <property type="entry name" value="Ig-like_dom_sf"/>
</dbReference>
<dbReference type="SUPFAM" id="SSF49842">
    <property type="entry name" value="TNF-like"/>
    <property type="match status" value="1"/>
</dbReference>
<keyword evidence="2" id="KW-0964">Secreted</keyword>
<keyword evidence="8" id="KW-1185">Reference proteome</keyword>
<dbReference type="PANTHER" id="PTHR22923:SF116">
    <property type="entry name" value="C1Q DOMAIN-CONTAINING PROTEIN"/>
    <property type="match status" value="1"/>
</dbReference>
<feature type="chain" id="PRO_5042860136" evidence="4">
    <location>
        <begin position="21"/>
        <end position="429"/>
    </location>
</feature>
<dbReference type="EMBL" id="JBAMIC010000007">
    <property type="protein sequence ID" value="KAK7105731.1"/>
    <property type="molecule type" value="Genomic_DNA"/>
</dbReference>
<evidence type="ECO:0000313" key="7">
    <source>
        <dbReference type="EMBL" id="KAK7105731.1"/>
    </source>
</evidence>
<sequence length="429" mass="46443">MVVLRMLCLVFVAFLPGFTAITWSDDLKDGQPVYACAGANLLLPWNVSKATTEGIADIKWFYSGRSQEMIAMFANGNFLSMPSYTGRVLHVATGGLYLRHAKVSDTGNYSIEVSGHDVSGAFVTHRHTAVVRVGDSLMTTDGYLHVSEEVKAMWDNSDQQFHVVLSCGTFTYLTYPPFEVEWTLPDGSKGNSSTYNDGQFQLLLTNPIKGGNYSCRIPAHSAAAACLPGLIPKPVIAGISVDRMESRLTVIETQQSALQAENGRLKGDNSDLKNELGILRTEFSDYKNDTESVRHVSFHAKGSSSRITTAYAHPVLLPVVSINQGNGFNSSTSKFTVPVNGTYFFAATMSSGSASSSYYYRTDAEVVVDESVVCTIQSPVYGEVGSCQAVVELDVGQSVWLRCGSTTANVCYYNGPVTSFTGFLISQGP</sequence>
<dbReference type="SMART" id="SM00110">
    <property type="entry name" value="C1Q"/>
    <property type="match status" value="1"/>
</dbReference>
<gene>
    <name evidence="7" type="ORF">V1264_017072</name>
</gene>
<evidence type="ECO:0000256" key="3">
    <source>
        <dbReference type="ARBA" id="ARBA00022729"/>
    </source>
</evidence>
<comment type="caution">
    <text evidence="7">The sequence shown here is derived from an EMBL/GenBank/DDBJ whole genome shotgun (WGS) entry which is preliminary data.</text>
</comment>
<reference evidence="7 8" key="1">
    <citation type="submission" date="2024-02" db="EMBL/GenBank/DDBJ databases">
        <title>Chromosome-scale genome assembly of the rough periwinkle Littorina saxatilis.</title>
        <authorList>
            <person name="De Jode A."/>
            <person name="Faria R."/>
            <person name="Formenti G."/>
            <person name="Sims Y."/>
            <person name="Smith T.P."/>
            <person name="Tracey A."/>
            <person name="Wood J.M.D."/>
            <person name="Zagrodzka Z.B."/>
            <person name="Johannesson K."/>
            <person name="Butlin R.K."/>
            <person name="Leder E.H."/>
        </authorList>
    </citation>
    <scope>NUCLEOTIDE SEQUENCE [LARGE SCALE GENOMIC DNA]</scope>
    <source>
        <strain evidence="7">Snail1</strain>
        <tissue evidence="7">Muscle</tissue>
    </source>
</reference>
<dbReference type="Gene3D" id="2.60.40.10">
    <property type="entry name" value="Immunoglobulins"/>
    <property type="match status" value="1"/>
</dbReference>
<dbReference type="InterPro" id="IPR050822">
    <property type="entry name" value="Cerebellin_Synaptic_Org"/>
</dbReference>
<proteinExistence type="predicted"/>
<organism evidence="7 8">
    <name type="scientific">Littorina saxatilis</name>
    <dbReference type="NCBI Taxonomy" id="31220"/>
    <lineage>
        <taxon>Eukaryota</taxon>
        <taxon>Metazoa</taxon>
        <taxon>Spiralia</taxon>
        <taxon>Lophotrochozoa</taxon>
        <taxon>Mollusca</taxon>
        <taxon>Gastropoda</taxon>
        <taxon>Caenogastropoda</taxon>
        <taxon>Littorinimorpha</taxon>
        <taxon>Littorinoidea</taxon>
        <taxon>Littorinidae</taxon>
        <taxon>Littorina</taxon>
    </lineage>
</organism>
<feature type="domain" description="Ig-like" evidence="5">
    <location>
        <begin position="163"/>
        <end position="225"/>
    </location>
</feature>
<keyword evidence="3 4" id="KW-0732">Signal</keyword>
<name>A0AAN9BGG9_9CAEN</name>
<evidence type="ECO:0000256" key="2">
    <source>
        <dbReference type="ARBA" id="ARBA00022525"/>
    </source>
</evidence>
<feature type="domain" description="C1q" evidence="6">
    <location>
        <begin position="291"/>
        <end position="429"/>
    </location>
</feature>
<evidence type="ECO:0000259" key="6">
    <source>
        <dbReference type="PROSITE" id="PS50871"/>
    </source>
</evidence>
<dbReference type="PROSITE" id="PS50871">
    <property type="entry name" value="C1Q"/>
    <property type="match status" value="1"/>
</dbReference>
<evidence type="ECO:0000256" key="4">
    <source>
        <dbReference type="SAM" id="SignalP"/>
    </source>
</evidence>
<dbReference type="AlphaFoldDB" id="A0AAN9BGG9"/>
<accession>A0AAN9BGG9</accession>